<proteinExistence type="inferred from homology"/>
<evidence type="ECO:0000256" key="6">
    <source>
        <dbReference type="ARBA" id="ARBA00025295"/>
    </source>
</evidence>
<keyword evidence="11" id="KW-1185">Reference proteome</keyword>
<evidence type="ECO:0000313" key="10">
    <source>
        <dbReference type="EMBL" id="MBE1556024.1"/>
    </source>
</evidence>
<name>A0A927MJS8_9BACL</name>
<dbReference type="Proteomes" id="UP000658225">
    <property type="component" value="Unassembled WGS sequence"/>
</dbReference>
<dbReference type="InterPro" id="IPR004412">
    <property type="entry name" value="GatA"/>
</dbReference>
<evidence type="ECO:0000256" key="3">
    <source>
        <dbReference type="ARBA" id="ARBA00022741"/>
    </source>
</evidence>
<evidence type="ECO:0000256" key="4">
    <source>
        <dbReference type="ARBA" id="ARBA00022840"/>
    </source>
</evidence>
<reference evidence="10" key="1">
    <citation type="submission" date="2020-10" db="EMBL/GenBank/DDBJ databases">
        <title>Genomic Encyclopedia of Type Strains, Phase IV (KMG-IV): sequencing the most valuable type-strain genomes for metagenomic binning, comparative biology and taxonomic classification.</title>
        <authorList>
            <person name="Goeker M."/>
        </authorList>
    </citation>
    <scope>NUCLEOTIDE SEQUENCE</scope>
    <source>
        <strain evidence="10">DSM 13886</strain>
    </source>
</reference>
<dbReference type="GO" id="GO:0006412">
    <property type="term" value="P:translation"/>
    <property type="evidence" value="ECO:0007669"/>
    <property type="project" value="UniProtKB-UniRule"/>
</dbReference>
<keyword evidence="2 8" id="KW-0436">Ligase</keyword>
<keyword evidence="3 8" id="KW-0547">Nucleotide-binding</keyword>
<dbReference type="EC" id="6.3.5.7" evidence="8"/>
<dbReference type="GO" id="GO:0050567">
    <property type="term" value="F:glutaminyl-tRNA synthase (glutamine-hydrolyzing) activity"/>
    <property type="evidence" value="ECO:0007669"/>
    <property type="project" value="UniProtKB-UniRule"/>
</dbReference>
<dbReference type="InterPro" id="IPR036928">
    <property type="entry name" value="AS_sf"/>
</dbReference>
<comment type="similarity">
    <text evidence="1 8">Belongs to the amidase family. GatA subfamily.</text>
</comment>
<evidence type="ECO:0000256" key="2">
    <source>
        <dbReference type="ARBA" id="ARBA00022598"/>
    </source>
</evidence>
<dbReference type="AlphaFoldDB" id="A0A927MJS8"/>
<dbReference type="PANTHER" id="PTHR11895">
    <property type="entry name" value="TRANSAMIDASE"/>
    <property type="match status" value="1"/>
</dbReference>
<dbReference type="Pfam" id="PF01425">
    <property type="entry name" value="Amidase"/>
    <property type="match status" value="1"/>
</dbReference>
<dbReference type="Gene3D" id="3.90.1300.10">
    <property type="entry name" value="Amidase signature (AS) domain"/>
    <property type="match status" value="1"/>
</dbReference>
<protein>
    <recommendedName>
        <fullName evidence="8">Glutamyl-tRNA(Gln) amidotransferase subunit A</fullName>
        <shortName evidence="8">Glu-ADT subunit A</shortName>
        <ecNumber evidence="8">6.3.5.7</ecNumber>
    </recommendedName>
</protein>
<dbReference type="SUPFAM" id="SSF75304">
    <property type="entry name" value="Amidase signature (AS) enzymes"/>
    <property type="match status" value="1"/>
</dbReference>
<comment type="subunit">
    <text evidence="8">Heterotrimer of A, B and C subunits.</text>
</comment>
<dbReference type="InterPro" id="IPR020556">
    <property type="entry name" value="Amidase_CS"/>
</dbReference>
<dbReference type="PANTHER" id="PTHR11895:SF151">
    <property type="entry name" value="GLUTAMYL-TRNA(GLN) AMIDOTRANSFERASE SUBUNIT A"/>
    <property type="match status" value="1"/>
</dbReference>
<feature type="active site" description="Charge relay system" evidence="8">
    <location>
        <position position="152"/>
    </location>
</feature>
<dbReference type="NCBIfam" id="TIGR00132">
    <property type="entry name" value="gatA"/>
    <property type="match status" value="1"/>
</dbReference>
<feature type="domain" description="Amidase" evidence="9">
    <location>
        <begin position="24"/>
        <end position="463"/>
    </location>
</feature>
<dbReference type="EMBL" id="JADBEL010000020">
    <property type="protein sequence ID" value="MBE1556024.1"/>
    <property type="molecule type" value="Genomic_DNA"/>
</dbReference>
<evidence type="ECO:0000256" key="1">
    <source>
        <dbReference type="ARBA" id="ARBA00008069"/>
    </source>
</evidence>
<organism evidence="10 11">
    <name type="scientific">Sporosarcina limicola</name>
    <dbReference type="NCBI Taxonomy" id="34101"/>
    <lineage>
        <taxon>Bacteria</taxon>
        <taxon>Bacillati</taxon>
        <taxon>Bacillota</taxon>
        <taxon>Bacilli</taxon>
        <taxon>Bacillales</taxon>
        <taxon>Caryophanaceae</taxon>
        <taxon>Sporosarcina</taxon>
    </lineage>
</organism>
<evidence type="ECO:0000313" key="11">
    <source>
        <dbReference type="Proteomes" id="UP000658225"/>
    </source>
</evidence>
<gene>
    <name evidence="8" type="primary">gatA</name>
    <name evidence="10" type="ORF">H4683_003145</name>
</gene>
<feature type="active site" description="Acyl-ester intermediate" evidence="8">
    <location>
        <position position="176"/>
    </location>
</feature>
<dbReference type="GO" id="GO:0005524">
    <property type="term" value="F:ATP binding"/>
    <property type="evidence" value="ECO:0007669"/>
    <property type="project" value="UniProtKB-KW"/>
</dbReference>
<dbReference type="HAMAP" id="MF_00120">
    <property type="entry name" value="GatA"/>
    <property type="match status" value="1"/>
</dbReference>
<evidence type="ECO:0000256" key="7">
    <source>
        <dbReference type="ARBA" id="ARBA00047407"/>
    </source>
</evidence>
<comment type="function">
    <text evidence="6 8">Allows the formation of correctly charged Gln-tRNA(Gln) through the transamidation of misacylated Glu-tRNA(Gln) in organisms which lack glutaminyl-tRNA synthetase. The reaction takes place in the presence of glutamine and ATP through an activated gamma-phospho-Glu-tRNA(Gln).</text>
</comment>
<keyword evidence="4 8" id="KW-0067">ATP-binding</keyword>
<keyword evidence="5 8" id="KW-0648">Protein biosynthesis</keyword>
<comment type="catalytic activity">
    <reaction evidence="7 8">
        <text>L-glutamyl-tRNA(Gln) + L-glutamine + ATP + H2O = L-glutaminyl-tRNA(Gln) + L-glutamate + ADP + phosphate + H(+)</text>
        <dbReference type="Rhea" id="RHEA:17521"/>
        <dbReference type="Rhea" id="RHEA-COMP:9681"/>
        <dbReference type="Rhea" id="RHEA-COMP:9684"/>
        <dbReference type="ChEBI" id="CHEBI:15377"/>
        <dbReference type="ChEBI" id="CHEBI:15378"/>
        <dbReference type="ChEBI" id="CHEBI:29985"/>
        <dbReference type="ChEBI" id="CHEBI:30616"/>
        <dbReference type="ChEBI" id="CHEBI:43474"/>
        <dbReference type="ChEBI" id="CHEBI:58359"/>
        <dbReference type="ChEBI" id="CHEBI:78520"/>
        <dbReference type="ChEBI" id="CHEBI:78521"/>
        <dbReference type="ChEBI" id="CHEBI:456216"/>
        <dbReference type="EC" id="6.3.5.7"/>
    </reaction>
</comment>
<accession>A0A927MJS8</accession>
<sequence length="487" mass="52392">MTLLTKTATELQSLLHKKEVSVKELTKESLTRIAKIDGDVQAFLTITDDEALARAEQLDNQPLEGRGPLFGLPIGLKDNIVTKDVVTTCGSKMLEDFVPVYDATVVEKLNAAGMVTVGKLNMDEFAMGSTTERSAFKQTHNPWNLKHVPGGSSGGPAAAVAAGEVPFALGSDTGGSVRQPAAFCGVVGMKPTYGRVSRFGLVAFASSLDQIGPITRNVEDNALLLSAIAGVDPKDSSTSPNEVPDFKAALTGDVKGLKIGVPKEYLSDGVAEEVKNAVKEALNVLVSLGAEWEEVTLPHVKYASPTYYVISSSEASSNLSRFDGIRYGYRPEDAKNLEELYLRSRSEGFGDEVKKRILYGTYALSADHHKDLYVKAQKVRALIAQDFANLFEKYDVIIGPSSATTAYEMGQLINNPLTLYANDVLTVPINLAGVPAISVPCGFADGLPIGLQIIGKHFDEATVYRVAHAYEQATDFHTSTPDIWEGK</sequence>
<dbReference type="PROSITE" id="PS00571">
    <property type="entry name" value="AMIDASES"/>
    <property type="match status" value="1"/>
</dbReference>
<feature type="active site" description="Charge relay system" evidence="8">
    <location>
        <position position="77"/>
    </location>
</feature>
<evidence type="ECO:0000256" key="5">
    <source>
        <dbReference type="ARBA" id="ARBA00022917"/>
    </source>
</evidence>
<evidence type="ECO:0000259" key="9">
    <source>
        <dbReference type="Pfam" id="PF01425"/>
    </source>
</evidence>
<evidence type="ECO:0000256" key="8">
    <source>
        <dbReference type="HAMAP-Rule" id="MF_00120"/>
    </source>
</evidence>
<dbReference type="GO" id="GO:0030956">
    <property type="term" value="C:glutamyl-tRNA(Gln) amidotransferase complex"/>
    <property type="evidence" value="ECO:0007669"/>
    <property type="project" value="InterPro"/>
</dbReference>
<comment type="caution">
    <text evidence="10">The sequence shown here is derived from an EMBL/GenBank/DDBJ whole genome shotgun (WGS) entry which is preliminary data.</text>
</comment>
<dbReference type="InterPro" id="IPR023631">
    <property type="entry name" value="Amidase_dom"/>
</dbReference>
<dbReference type="RefSeq" id="WP_192599707.1">
    <property type="nucleotide sequence ID" value="NZ_JADBEL010000020.1"/>
</dbReference>
<dbReference type="InterPro" id="IPR000120">
    <property type="entry name" value="Amidase"/>
</dbReference>